<dbReference type="Proteomes" id="UP000677218">
    <property type="component" value="Unassembled WGS sequence"/>
</dbReference>
<organism evidence="2 3">
    <name type="scientific">Lactobacillus corticis</name>
    <dbReference type="NCBI Taxonomy" id="2201249"/>
    <lineage>
        <taxon>Bacteria</taxon>
        <taxon>Bacillati</taxon>
        <taxon>Bacillota</taxon>
        <taxon>Bacilli</taxon>
        <taxon>Lactobacillales</taxon>
        <taxon>Lactobacillaceae</taxon>
        <taxon>Lactobacillus</taxon>
    </lineage>
</organism>
<dbReference type="RefSeq" id="WP_212780152.1">
    <property type="nucleotide sequence ID" value="NZ_BMAY01000002.1"/>
</dbReference>
<comment type="caution">
    <text evidence="2">The sequence shown here is derived from an EMBL/GenBank/DDBJ whole genome shotgun (WGS) entry which is preliminary data.</text>
</comment>
<name>A0A916VHB3_9LACO</name>
<sequence length="203" mass="22964">MNKLRKIVLLLSGITIIAIILMFIQSLGNTYVESSSSSYSIYKMNGGEQTTKFNSIISQYAKKHNISVLKVFTVLPEKSSNSDAVSKIHVYGKNLALPKGTRATKKEFETSGVYFSYYFVGKTNPASIERMFDKNGIKYNKINESWIWDISNYLEASSMGYVFLIVLVILLVVLLLTNLRELKKMNIRALLGVSNSRDAWESF</sequence>
<evidence type="ECO:0000313" key="3">
    <source>
        <dbReference type="Proteomes" id="UP000677218"/>
    </source>
</evidence>
<evidence type="ECO:0000256" key="1">
    <source>
        <dbReference type="SAM" id="Phobius"/>
    </source>
</evidence>
<keyword evidence="1" id="KW-0812">Transmembrane</keyword>
<keyword evidence="3" id="KW-1185">Reference proteome</keyword>
<accession>A0A916VHB3</accession>
<evidence type="ECO:0000313" key="2">
    <source>
        <dbReference type="EMBL" id="GFZ26447.1"/>
    </source>
</evidence>
<keyword evidence="1" id="KW-0472">Membrane</keyword>
<protein>
    <submittedName>
        <fullName evidence="2">Uncharacterized protein</fullName>
    </submittedName>
</protein>
<feature type="transmembrane region" description="Helical" evidence="1">
    <location>
        <begin position="158"/>
        <end position="179"/>
    </location>
</feature>
<dbReference type="EMBL" id="BMAY01000002">
    <property type="protein sequence ID" value="GFZ26447.1"/>
    <property type="molecule type" value="Genomic_DNA"/>
</dbReference>
<gene>
    <name evidence="2" type="ORF">LCB40_03270</name>
</gene>
<dbReference type="AlphaFoldDB" id="A0A916VHB3"/>
<feature type="transmembrane region" description="Helical" evidence="1">
    <location>
        <begin position="7"/>
        <end position="28"/>
    </location>
</feature>
<reference evidence="2" key="1">
    <citation type="submission" date="2020-08" db="EMBL/GenBank/DDBJ databases">
        <title>Taxonomic study for Lactobacillus species isolated from hardwood bark.</title>
        <authorList>
            <person name="Tohno M."/>
            <person name="Tanizawa Y."/>
        </authorList>
    </citation>
    <scope>NUCLEOTIDE SEQUENCE</scope>
    <source>
        <strain evidence="2">B40</strain>
    </source>
</reference>
<keyword evidence="1" id="KW-1133">Transmembrane helix</keyword>
<proteinExistence type="predicted"/>